<dbReference type="Proteomes" id="UP001196413">
    <property type="component" value="Unassembled WGS sequence"/>
</dbReference>
<sequence length="112" mass="13000">MIVCEKRRCSNGEIVKDRMSVEQVTKHRTYVKRKTSNRLSRIVDGRERSLHSLPFSFCTQEKQSRFRLVDLSTSDKDTTIISNSMRIAHRVRVVTSSLDSIMPKESKSRALK</sequence>
<organism evidence="1 2">
    <name type="scientific">Parelaphostrongylus tenuis</name>
    <name type="common">Meningeal worm</name>
    <dbReference type="NCBI Taxonomy" id="148309"/>
    <lineage>
        <taxon>Eukaryota</taxon>
        <taxon>Metazoa</taxon>
        <taxon>Ecdysozoa</taxon>
        <taxon>Nematoda</taxon>
        <taxon>Chromadorea</taxon>
        <taxon>Rhabditida</taxon>
        <taxon>Rhabditina</taxon>
        <taxon>Rhabditomorpha</taxon>
        <taxon>Strongyloidea</taxon>
        <taxon>Metastrongylidae</taxon>
        <taxon>Parelaphostrongylus</taxon>
    </lineage>
</organism>
<reference evidence="1" key="1">
    <citation type="submission" date="2021-06" db="EMBL/GenBank/DDBJ databases">
        <title>Parelaphostrongylus tenuis whole genome reference sequence.</title>
        <authorList>
            <person name="Garwood T.J."/>
            <person name="Larsen P.A."/>
            <person name="Fountain-Jones N.M."/>
            <person name="Garbe J.R."/>
            <person name="Macchietto M.G."/>
            <person name="Kania S.A."/>
            <person name="Gerhold R.W."/>
            <person name="Richards J.E."/>
            <person name="Wolf T.M."/>
        </authorList>
    </citation>
    <scope>NUCLEOTIDE SEQUENCE</scope>
    <source>
        <strain evidence="1">MNPRO001-30</strain>
        <tissue evidence="1">Meninges</tissue>
    </source>
</reference>
<evidence type="ECO:0000313" key="2">
    <source>
        <dbReference type="Proteomes" id="UP001196413"/>
    </source>
</evidence>
<evidence type="ECO:0000313" key="1">
    <source>
        <dbReference type="EMBL" id="KAJ1373848.1"/>
    </source>
</evidence>
<dbReference type="EMBL" id="JAHQIW010007354">
    <property type="protein sequence ID" value="KAJ1373848.1"/>
    <property type="molecule type" value="Genomic_DNA"/>
</dbReference>
<protein>
    <submittedName>
        <fullName evidence="1">Uncharacterized protein</fullName>
    </submittedName>
</protein>
<gene>
    <name evidence="1" type="ORF">KIN20_036374</name>
</gene>
<keyword evidence="2" id="KW-1185">Reference proteome</keyword>
<name>A0AAD5RD33_PARTN</name>
<comment type="caution">
    <text evidence="1">The sequence shown here is derived from an EMBL/GenBank/DDBJ whole genome shotgun (WGS) entry which is preliminary data.</text>
</comment>
<dbReference type="AlphaFoldDB" id="A0AAD5RD33"/>
<accession>A0AAD5RD33</accession>
<proteinExistence type="predicted"/>